<feature type="domain" description="HTH luxR-type" evidence="5">
    <location>
        <begin position="187"/>
        <end position="246"/>
    </location>
</feature>
<sequence>MPSAADRPRAGLGYGLDAPESSGPPGVPDPRSEPRSTRHNATLVDIAGAEELLLDAMARNPGDVLWMGSTAWGASPLPGLLRRMGVEDGPASGLRALIDRSCDVAAVAPWLVEDRGPFGVRTAPSVPQDLLVVGRRLAVVSAGRCGDEPLLSIVGEPIGVRMIRGLFEAVWAGALPLDRHDQVDVLVRDDLKRAILHLMAEGAKDEMIARRLGVSLRTCRRHVAEILENLGASSRFQAGARAARLGMVAPGSFCAPGH</sequence>
<dbReference type="InterPro" id="IPR036388">
    <property type="entry name" value="WH-like_DNA-bd_sf"/>
</dbReference>
<evidence type="ECO:0000256" key="1">
    <source>
        <dbReference type="ARBA" id="ARBA00023015"/>
    </source>
</evidence>
<keyword evidence="2" id="KW-0238">DNA-binding</keyword>
<dbReference type="Proteomes" id="UP000788262">
    <property type="component" value="Unassembled WGS sequence"/>
</dbReference>
<comment type="caution">
    <text evidence="6">The sequence shown here is derived from an EMBL/GenBank/DDBJ whole genome shotgun (WGS) entry which is preliminary data.</text>
</comment>
<evidence type="ECO:0000256" key="2">
    <source>
        <dbReference type="ARBA" id="ARBA00023125"/>
    </source>
</evidence>
<dbReference type="PANTHER" id="PTHR43214:SF24">
    <property type="entry name" value="TRANSCRIPTIONAL REGULATORY PROTEIN NARL-RELATED"/>
    <property type="match status" value="1"/>
</dbReference>
<keyword evidence="1" id="KW-0805">Transcription regulation</keyword>
<gene>
    <name evidence="6" type="ORF">JS756_28695</name>
</gene>
<evidence type="ECO:0000313" key="7">
    <source>
        <dbReference type="Proteomes" id="UP000788262"/>
    </source>
</evidence>
<dbReference type="InterPro" id="IPR039420">
    <property type="entry name" value="WalR-like"/>
</dbReference>
<reference evidence="6 7" key="1">
    <citation type="submission" date="2021-02" db="EMBL/GenBank/DDBJ databases">
        <title>Whole genome sequencing of Streptomyces actuosus VRA1.</title>
        <authorList>
            <person name="Sen G."/>
            <person name="Sen A."/>
        </authorList>
    </citation>
    <scope>NUCLEOTIDE SEQUENCE [LARGE SCALE GENOMIC DNA]</scope>
    <source>
        <strain evidence="6 7">VRA1</strain>
    </source>
</reference>
<dbReference type="PANTHER" id="PTHR43214">
    <property type="entry name" value="TWO-COMPONENT RESPONSE REGULATOR"/>
    <property type="match status" value="1"/>
</dbReference>
<evidence type="ECO:0000256" key="4">
    <source>
        <dbReference type="SAM" id="MobiDB-lite"/>
    </source>
</evidence>
<keyword evidence="7" id="KW-1185">Reference proteome</keyword>
<evidence type="ECO:0000256" key="3">
    <source>
        <dbReference type="ARBA" id="ARBA00023163"/>
    </source>
</evidence>
<protein>
    <recommendedName>
        <fullName evidence="5">HTH luxR-type domain-containing protein</fullName>
    </recommendedName>
</protein>
<dbReference type="CDD" id="cd06170">
    <property type="entry name" value="LuxR_C_like"/>
    <property type="match status" value="1"/>
</dbReference>
<dbReference type="EMBL" id="JAFFZS010000032">
    <property type="protein sequence ID" value="MBN0048019.1"/>
    <property type="molecule type" value="Genomic_DNA"/>
</dbReference>
<keyword evidence="3" id="KW-0804">Transcription</keyword>
<dbReference type="InterPro" id="IPR000792">
    <property type="entry name" value="Tscrpt_reg_LuxR_C"/>
</dbReference>
<dbReference type="SUPFAM" id="SSF46894">
    <property type="entry name" value="C-terminal effector domain of the bipartite response regulators"/>
    <property type="match status" value="1"/>
</dbReference>
<dbReference type="Gene3D" id="1.10.10.10">
    <property type="entry name" value="Winged helix-like DNA-binding domain superfamily/Winged helix DNA-binding domain"/>
    <property type="match status" value="1"/>
</dbReference>
<dbReference type="RefSeq" id="WP_205386146.1">
    <property type="nucleotide sequence ID" value="NZ_JAFFZS010000032.1"/>
</dbReference>
<evidence type="ECO:0000259" key="5">
    <source>
        <dbReference type="PROSITE" id="PS50043"/>
    </source>
</evidence>
<accession>A0ABS2VY95</accession>
<dbReference type="Pfam" id="PF00196">
    <property type="entry name" value="GerE"/>
    <property type="match status" value="1"/>
</dbReference>
<organism evidence="6 7">
    <name type="scientific">Streptomyces actuosus</name>
    <dbReference type="NCBI Taxonomy" id="1885"/>
    <lineage>
        <taxon>Bacteria</taxon>
        <taxon>Bacillati</taxon>
        <taxon>Actinomycetota</taxon>
        <taxon>Actinomycetes</taxon>
        <taxon>Kitasatosporales</taxon>
        <taxon>Streptomycetaceae</taxon>
        <taxon>Streptomyces</taxon>
    </lineage>
</organism>
<proteinExistence type="predicted"/>
<evidence type="ECO:0000313" key="6">
    <source>
        <dbReference type="EMBL" id="MBN0048019.1"/>
    </source>
</evidence>
<dbReference type="InterPro" id="IPR016032">
    <property type="entry name" value="Sig_transdc_resp-reg_C-effctor"/>
</dbReference>
<dbReference type="SMART" id="SM00421">
    <property type="entry name" value="HTH_LUXR"/>
    <property type="match status" value="1"/>
</dbReference>
<feature type="region of interest" description="Disordered" evidence="4">
    <location>
        <begin position="1"/>
        <end position="40"/>
    </location>
</feature>
<name>A0ABS2VY95_STRAS</name>
<dbReference type="PROSITE" id="PS50043">
    <property type="entry name" value="HTH_LUXR_2"/>
    <property type="match status" value="1"/>
</dbReference>